<organism evidence="1 2">
    <name type="scientific">Mesobacillus persicus</name>
    <dbReference type="NCBI Taxonomy" id="930146"/>
    <lineage>
        <taxon>Bacteria</taxon>
        <taxon>Bacillati</taxon>
        <taxon>Bacillota</taxon>
        <taxon>Bacilli</taxon>
        <taxon>Bacillales</taxon>
        <taxon>Bacillaceae</taxon>
        <taxon>Mesobacillus</taxon>
    </lineage>
</organism>
<dbReference type="EMBL" id="FOBW01000001">
    <property type="protein sequence ID" value="SEM14625.1"/>
    <property type="molecule type" value="Genomic_DNA"/>
</dbReference>
<proteinExistence type="predicted"/>
<protein>
    <submittedName>
        <fullName evidence="1">Uncharacterized protein</fullName>
    </submittedName>
</protein>
<dbReference type="RefSeq" id="WP_170843749.1">
    <property type="nucleotide sequence ID" value="NZ_FOBW01000001.1"/>
</dbReference>
<accession>A0A1H7W0N5</accession>
<evidence type="ECO:0000313" key="2">
    <source>
        <dbReference type="Proteomes" id="UP000198553"/>
    </source>
</evidence>
<name>A0A1H7W0N5_9BACI</name>
<reference evidence="2" key="1">
    <citation type="submission" date="2016-10" db="EMBL/GenBank/DDBJ databases">
        <authorList>
            <person name="Varghese N."/>
            <person name="Submissions S."/>
        </authorList>
    </citation>
    <scope>NUCLEOTIDE SEQUENCE [LARGE SCALE GENOMIC DNA]</scope>
    <source>
        <strain evidence="2">B48,IBRC-M 10115,DSM 25386,CECT 8001</strain>
    </source>
</reference>
<keyword evidence="2" id="KW-1185">Reference proteome</keyword>
<gene>
    <name evidence="1" type="ORF">SAMN05192533_101199</name>
</gene>
<sequence>MSNLEILSLIEKLGQLFTDYKNCKDPKMKEQIYRDIQIIGKAIDV</sequence>
<dbReference type="AlphaFoldDB" id="A0A1H7W0N5"/>
<dbReference type="Proteomes" id="UP000198553">
    <property type="component" value="Unassembled WGS sequence"/>
</dbReference>
<evidence type="ECO:0000313" key="1">
    <source>
        <dbReference type="EMBL" id="SEM14625.1"/>
    </source>
</evidence>